<name>A0ABX5LBJ7_9MICC</name>
<accession>A0ABX5LBJ7</accession>
<sequence length="272" mass="28510">MLEVLVKTVRNIATATATGLLIGGLALGGTATASPAHTATPKAEPTAASCFADANTQFLTVQQNIEATLGNLKVADENLEADDYQSNDYSADLKENIELSQEKSEAAKTLAASALLIAEDRYGSIEKLNAAVSKAKAELDVATKAYKEIVEKEKKDEISGEEAEKAKKKAADAVAEATGAYNEKLSDLSTVVKLLQTARNVNGEGRDATQAGLNNLMQAKDAGYPPANNEEIKDALINADKSALKADQGLEEILAGDCSELVDQPGTKPGTN</sequence>
<evidence type="ECO:0000313" key="2">
    <source>
        <dbReference type="EMBL" id="PWI28645.1"/>
    </source>
</evidence>
<gene>
    <name evidence="2" type="ORF">CAY35_00855</name>
</gene>
<keyword evidence="3" id="KW-1185">Reference proteome</keyword>
<evidence type="ECO:0000256" key="1">
    <source>
        <dbReference type="SAM" id="Coils"/>
    </source>
</evidence>
<protein>
    <submittedName>
        <fullName evidence="2">Uncharacterized protein</fullName>
    </submittedName>
</protein>
<feature type="coiled-coil region" evidence="1">
    <location>
        <begin position="125"/>
        <end position="152"/>
    </location>
</feature>
<organism evidence="2 3">
    <name type="scientific">Pseudoglutamicibacter cumminsii</name>
    <dbReference type="NCBI Taxonomy" id="156979"/>
    <lineage>
        <taxon>Bacteria</taxon>
        <taxon>Bacillati</taxon>
        <taxon>Actinomycetota</taxon>
        <taxon>Actinomycetes</taxon>
        <taxon>Micrococcales</taxon>
        <taxon>Micrococcaceae</taxon>
        <taxon>Pseudoglutamicibacter</taxon>
    </lineage>
</organism>
<evidence type="ECO:0000313" key="3">
    <source>
        <dbReference type="Proteomes" id="UP000245514"/>
    </source>
</evidence>
<keyword evidence="1" id="KW-0175">Coiled coil</keyword>
<proteinExistence type="predicted"/>
<reference evidence="2 3" key="1">
    <citation type="submission" date="2018-05" db="EMBL/GenBank/DDBJ databases">
        <title>Draft Genome Sequence of Arthrobacter cumminsii IME1328, Isolated from a Patient Who Suffered from Foot Ulcers in China.</title>
        <authorList>
            <person name="Li M."/>
            <person name="Jiang Z."/>
            <person name="Sun Q."/>
            <person name="Tong Y."/>
        </authorList>
    </citation>
    <scope>NUCLEOTIDE SEQUENCE [LARGE SCALE GENOMIC DNA]</scope>
    <source>
        <strain evidence="2 3">IME1328</strain>
    </source>
</reference>
<comment type="caution">
    <text evidence="2">The sequence shown here is derived from an EMBL/GenBank/DDBJ whole genome shotgun (WGS) entry which is preliminary data.</text>
</comment>
<dbReference type="RefSeq" id="WP_109302919.1">
    <property type="nucleotide sequence ID" value="NZ_QFWG01000001.1"/>
</dbReference>
<dbReference type="EMBL" id="QFWG01000001">
    <property type="protein sequence ID" value="PWI28645.1"/>
    <property type="molecule type" value="Genomic_DNA"/>
</dbReference>
<dbReference type="Proteomes" id="UP000245514">
    <property type="component" value="Unassembled WGS sequence"/>
</dbReference>